<evidence type="ECO:0000256" key="3">
    <source>
        <dbReference type="ARBA" id="ARBA00022764"/>
    </source>
</evidence>
<evidence type="ECO:0000256" key="2">
    <source>
        <dbReference type="ARBA" id="ARBA00022737"/>
    </source>
</evidence>
<evidence type="ECO:0000256" key="4">
    <source>
        <dbReference type="ARBA" id="ARBA00023110"/>
    </source>
</evidence>
<dbReference type="HAMAP" id="MF_01183">
    <property type="entry name" value="Chaperone_SurA"/>
    <property type="match status" value="1"/>
</dbReference>
<dbReference type="Proteomes" id="UP000321548">
    <property type="component" value="Unassembled WGS sequence"/>
</dbReference>
<dbReference type="GO" id="GO:0043165">
    <property type="term" value="P:Gram-negative-bacterium-type cell outer membrane assembly"/>
    <property type="evidence" value="ECO:0007669"/>
    <property type="project" value="InterPro"/>
</dbReference>
<dbReference type="GO" id="GO:0050821">
    <property type="term" value="P:protein stabilization"/>
    <property type="evidence" value="ECO:0007669"/>
    <property type="project" value="InterPro"/>
</dbReference>
<dbReference type="AlphaFoldDB" id="A0A5C8P613"/>
<dbReference type="SUPFAM" id="SSF54534">
    <property type="entry name" value="FKBP-like"/>
    <property type="match status" value="2"/>
</dbReference>
<accession>A0A5C8P613</accession>
<dbReference type="Pfam" id="PF09312">
    <property type="entry name" value="SurA_N"/>
    <property type="match status" value="1"/>
</dbReference>
<dbReference type="Pfam" id="PF13616">
    <property type="entry name" value="Rotamase_3"/>
    <property type="match status" value="1"/>
</dbReference>
<evidence type="ECO:0000313" key="11">
    <source>
        <dbReference type="Proteomes" id="UP000321548"/>
    </source>
</evidence>
<dbReference type="InterPro" id="IPR015391">
    <property type="entry name" value="SurA_N"/>
</dbReference>
<comment type="catalytic activity">
    <reaction evidence="7">
        <text>[protein]-peptidylproline (omega=180) = [protein]-peptidylproline (omega=0)</text>
        <dbReference type="Rhea" id="RHEA:16237"/>
        <dbReference type="Rhea" id="RHEA-COMP:10747"/>
        <dbReference type="Rhea" id="RHEA-COMP:10748"/>
        <dbReference type="ChEBI" id="CHEBI:83833"/>
        <dbReference type="ChEBI" id="CHEBI:83834"/>
        <dbReference type="EC" id="5.2.1.8"/>
    </reaction>
</comment>
<keyword evidence="11" id="KW-1185">Reference proteome</keyword>
<comment type="caution">
    <text evidence="10">The sequence shown here is derived from an EMBL/GenBank/DDBJ whole genome shotgun (WGS) entry which is preliminary data.</text>
</comment>
<comment type="domain">
    <text evidence="7">The PPIase activity resides only in the second parvulin domain. The N-terminal region and the C-terminal tail are necessary and sufficient for the chaperone activity of SurA. The PPIase activity is dispensable for SurA to function as a chaperone. The N-terminal region and the C-terminal tail are also required for porin recognition.</text>
</comment>
<dbReference type="EMBL" id="VDUY01000001">
    <property type="protein sequence ID" value="TXL68494.1"/>
    <property type="molecule type" value="Genomic_DNA"/>
</dbReference>
<evidence type="ECO:0000256" key="5">
    <source>
        <dbReference type="ARBA" id="ARBA00023186"/>
    </source>
</evidence>
<dbReference type="GO" id="GO:0006457">
    <property type="term" value="P:protein folding"/>
    <property type="evidence" value="ECO:0007669"/>
    <property type="project" value="UniProtKB-UniRule"/>
</dbReference>
<dbReference type="InterPro" id="IPR000297">
    <property type="entry name" value="PPIase_PpiC"/>
</dbReference>
<dbReference type="Gene3D" id="3.10.50.40">
    <property type="match status" value="2"/>
</dbReference>
<organism evidence="10 11">
    <name type="scientific">Zeimonas arvi</name>
    <dbReference type="NCBI Taxonomy" id="2498847"/>
    <lineage>
        <taxon>Bacteria</taxon>
        <taxon>Pseudomonadati</taxon>
        <taxon>Pseudomonadota</taxon>
        <taxon>Betaproteobacteria</taxon>
        <taxon>Burkholderiales</taxon>
        <taxon>Burkholderiaceae</taxon>
        <taxon>Zeimonas</taxon>
    </lineage>
</organism>
<proteinExistence type="inferred from homology"/>
<dbReference type="InterPro" id="IPR023034">
    <property type="entry name" value="PPIase_SurA"/>
</dbReference>
<evidence type="ECO:0000256" key="1">
    <source>
        <dbReference type="ARBA" id="ARBA00022729"/>
    </source>
</evidence>
<feature type="compositionally biased region" description="Low complexity" evidence="8">
    <location>
        <begin position="48"/>
        <end position="67"/>
    </location>
</feature>
<dbReference type="PANTHER" id="PTHR47637">
    <property type="entry name" value="CHAPERONE SURA"/>
    <property type="match status" value="1"/>
</dbReference>
<comment type="subcellular location">
    <subcellularLocation>
        <location evidence="7">Periplasm</location>
    </subcellularLocation>
    <text evidence="7">Is capable of associating with the outer membrane.</text>
</comment>
<reference evidence="10 11" key="1">
    <citation type="submission" date="2019-06" db="EMBL/GenBank/DDBJ databases">
        <title>Quisquiliibacterium sp. nov., isolated from a maize field.</title>
        <authorList>
            <person name="Lin S.-Y."/>
            <person name="Tsai C.-F."/>
            <person name="Young C.-C."/>
        </authorList>
    </citation>
    <scope>NUCLEOTIDE SEQUENCE [LARGE SCALE GENOMIC DNA]</scope>
    <source>
        <strain evidence="10 11">CC-CFT501</strain>
    </source>
</reference>
<dbReference type="OrthoDB" id="14196at2"/>
<gene>
    <name evidence="7" type="primary">surA</name>
    <name evidence="10" type="ORF">FHP08_02085</name>
</gene>
<sequence precursor="true">MKDRQTTSRALRAAFAALAFALFASTAVAQLRAPAPGGSGLRLPGAGSEAPAGDAARPAPASGSAAQGGAIREIDRVVAVVNNDVITLRELERRAELVSAQLRRQGTELPPRDVMLRQLLEQMIVERAQLQRAREYGIRVDDQQLDRAIAGIAQENRLTVPQLRERVERDGRSFARFREDIRSEILRTRVREREVDAKVQVSEADIDAFLASQGGQAGGAAEYRVAQILLRVPEGASPEQIERQRLRGEEIRRQIEGGASFARLAAAFSDAPDALNGGLLEWRSADRLPELFANAVGSLDRGQLSPLLRSPAGFHLLQLVDKREGSGSSLQSQPVTQTRARHILIRPNEVVSEEEAFRRLREIRERVQGGTADFGEMARQYSADGSAGRGGDLGWVYPGDTVPEFERAMNALSPGQVGEPVRTPFGVHLIQVLERRTDEASPERLRQRVREILRARRIEERFQDWLRQLRDSTYVEYKLDGN</sequence>
<dbReference type="GO" id="GO:0030288">
    <property type="term" value="C:outer membrane-bounded periplasmic space"/>
    <property type="evidence" value="ECO:0007669"/>
    <property type="project" value="InterPro"/>
</dbReference>
<dbReference type="GO" id="GO:0003755">
    <property type="term" value="F:peptidyl-prolyl cis-trans isomerase activity"/>
    <property type="evidence" value="ECO:0007669"/>
    <property type="project" value="UniProtKB-UniRule"/>
</dbReference>
<name>A0A5C8P613_9BURK</name>
<feature type="region of interest" description="Disordered" evidence="8">
    <location>
        <begin position="40"/>
        <end position="67"/>
    </location>
</feature>
<feature type="signal peptide" evidence="7">
    <location>
        <begin position="1"/>
        <end position="29"/>
    </location>
</feature>
<keyword evidence="6 7" id="KW-0413">Isomerase</keyword>
<feature type="domain" description="PpiC" evidence="9">
    <location>
        <begin position="335"/>
        <end position="434"/>
    </location>
</feature>
<feature type="chain" id="PRO_5023374725" description="Chaperone SurA" evidence="7">
    <location>
        <begin position="30"/>
        <end position="482"/>
    </location>
</feature>
<keyword evidence="1 7" id="KW-0732">Signal</keyword>
<dbReference type="GO" id="GO:0042277">
    <property type="term" value="F:peptide binding"/>
    <property type="evidence" value="ECO:0007669"/>
    <property type="project" value="InterPro"/>
</dbReference>
<evidence type="ECO:0000259" key="9">
    <source>
        <dbReference type="PROSITE" id="PS50198"/>
    </source>
</evidence>
<dbReference type="InterPro" id="IPR046357">
    <property type="entry name" value="PPIase_dom_sf"/>
</dbReference>
<keyword evidence="3 7" id="KW-0574">Periplasm</keyword>
<keyword evidence="2 7" id="KW-0677">Repeat</keyword>
<dbReference type="SUPFAM" id="SSF109998">
    <property type="entry name" value="Triger factor/SurA peptide-binding domain-like"/>
    <property type="match status" value="1"/>
</dbReference>
<dbReference type="Gene3D" id="1.10.4030.10">
    <property type="entry name" value="Porin chaperone SurA, peptide-binding domain"/>
    <property type="match status" value="1"/>
</dbReference>
<evidence type="ECO:0000256" key="7">
    <source>
        <dbReference type="HAMAP-Rule" id="MF_01183"/>
    </source>
</evidence>
<comment type="function">
    <text evidence="7">Chaperone involved in the correct folding and assembly of outer membrane proteins. Recognizes specific patterns of aromatic residues and the orientation of their side chains, which are found more frequently in integral outer membrane proteins. May act in both early periplasmic and late outer membrane-associated steps of protein maturation.</text>
</comment>
<keyword evidence="5 7" id="KW-0143">Chaperone</keyword>
<dbReference type="InterPro" id="IPR050280">
    <property type="entry name" value="OMP_Chaperone_SurA"/>
</dbReference>
<evidence type="ECO:0000256" key="8">
    <source>
        <dbReference type="SAM" id="MobiDB-lite"/>
    </source>
</evidence>
<dbReference type="Pfam" id="PF00639">
    <property type="entry name" value="Rotamase"/>
    <property type="match status" value="1"/>
</dbReference>
<dbReference type="PANTHER" id="PTHR47637:SF1">
    <property type="entry name" value="CHAPERONE SURA"/>
    <property type="match status" value="1"/>
</dbReference>
<evidence type="ECO:0000256" key="6">
    <source>
        <dbReference type="ARBA" id="ARBA00023235"/>
    </source>
</evidence>
<protein>
    <recommendedName>
        <fullName evidence="7">Chaperone SurA</fullName>
    </recommendedName>
    <alternativeName>
        <fullName evidence="7">Peptidyl-prolyl cis-trans isomerase SurA</fullName>
        <shortName evidence="7">PPIase SurA</shortName>
        <ecNumber evidence="7">5.2.1.8</ecNumber>
    </alternativeName>
    <alternativeName>
        <fullName evidence="7">Rotamase SurA</fullName>
    </alternativeName>
</protein>
<feature type="domain" description="PpiC" evidence="9">
    <location>
        <begin position="220"/>
        <end position="321"/>
    </location>
</feature>
<dbReference type="PROSITE" id="PS50198">
    <property type="entry name" value="PPIC_PPIASE_2"/>
    <property type="match status" value="2"/>
</dbReference>
<keyword evidence="4 7" id="KW-0697">Rotamase</keyword>
<evidence type="ECO:0000313" key="10">
    <source>
        <dbReference type="EMBL" id="TXL68494.1"/>
    </source>
</evidence>
<dbReference type="EC" id="5.2.1.8" evidence="7"/>
<dbReference type="GO" id="GO:0051082">
    <property type="term" value="F:unfolded protein binding"/>
    <property type="evidence" value="ECO:0007669"/>
    <property type="project" value="UniProtKB-UniRule"/>
</dbReference>
<dbReference type="RefSeq" id="WP_147702634.1">
    <property type="nucleotide sequence ID" value="NZ_VDUY01000001.1"/>
</dbReference>
<dbReference type="InterPro" id="IPR027304">
    <property type="entry name" value="Trigger_fact/SurA_dom_sf"/>
</dbReference>